<dbReference type="PANTHER" id="PTHR11439">
    <property type="entry name" value="GAG-POL-RELATED RETROTRANSPOSON"/>
    <property type="match status" value="1"/>
</dbReference>
<protein>
    <submittedName>
        <fullName evidence="1">Zinc finger, CCHC-type</fullName>
    </submittedName>
</protein>
<dbReference type="EMBL" id="BKCJ010005666">
    <property type="protein sequence ID" value="GEU67984.1"/>
    <property type="molecule type" value="Genomic_DNA"/>
</dbReference>
<organism evidence="1">
    <name type="scientific">Tanacetum cinerariifolium</name>
    <name type="common">Dalmatian daisy</name>
    <name type="synonym">Chrysanthemum cinerariifolium</name>
    <dbReference type="NCBI Taxonomy" id="118510"/>
    <lineage>
        <taxon>Eukaryota</taxon>
        <taxon>Viridiplantae</taxon>
        <taxon>Streptophyta</taxon>
        <taxon>Embryophyta</taxon>
        <taxon>Tracheophyta</taxon>
        <taxon>Spermatophyta</taxon>
        <taxon>Magnoliopsida</taxon>
        <taxon>eudicotyledons</taxon>
        <taxon>Gunneridae</taxon>
        <taxon>Pentapetalae</taxon>
        <taxon>asterids</taxon>
        <taxon>campanulids</taxon>
        <taxon>Asterales</taxon>
        <taxon>Asteraceae</taxon>
        <taxon>Asteroideae</taxon>
        <taxon>Anthemideae</taxon>
        <taxon>Anthemidinae</taxon>
        <taxon>Tanacetum</taxon>
    </lineage>
</organism>
<proteinExistence type="predicted"/>
<dbReference type="PANTHER" id="PTHR11439:SF440">
    <property type="entry name" value="INTEGRASE CATALYTIC DOMAIN-CONTAINING PROTEIN"/>
    <property type="match status" value="1"/>
</dbReference>
<name>A0A6L2M5W1_TANCI</name>
<reference evidence="1" key="1">
    <citation type="journal article" date="2019" name="Sci. Rep.">
        <title>Draft genome of Tanacetum cinerariifolium, the natural source of mosquito coil.</title>
        <authorList>
            <person name="Yamashiro T."/>
            <person name="Shiraishi A."/>
            <person name="Satake H."/>
            <person name="Nakayama K."/>
        </authorList>
    </citation>
    <scope>NUCLEOTIDE SEQUENCE</scope>
</reference>
<gene>
    <name evidence="1" type="ORF">Tci_039962</name>
</gene>
<evidence type="ECO:0000313" key="1">
    <source>
        <dbReference type="EMBL" id="GEU67984.1"/>
    </source>
</evidence>
<dbReference type="AlphaFoldDB" id="A0A6L2M5W1"/>
<accession>A0A6L2M5W1</accession>
<sequence length="200" mass="22692">MDDAFDQHSYCFNVEIDPKTFNEAMKSQDVAFWEEAINDEMDFIMGNNTWVLADLPPVCTPMDTSEKLMANNGQAVSQLEYSRMISRLMCVMTCTRPDIAFVVGKLSRYTSNPSTQHWQAIQNVLKYLKKTMDDSLASKKQNCIIGSIMKSEFVPLATAGKEAEWLRNLILKIPLRSKPIAPIFIRFDSAATLAKAYNQM</sequence>
<comment type="caution">
    <text evidence="1">The sequence shown here is derived from an EMBL/GenBank/DDBJ whole genome shotgun (WGS) entry which is preliminary data.</text>
</comment>